<protein>
    <submittedName>
        <fullName evidence="1">Uncharacterized protein</fullName>
    </submittedName>
</protein>
<organism evidence="1 2">
    <name type="scientific">Shewanella frigidimarina (strain NCIMB 400)</name>
    <dbReference type="NCBI Taxonomy" id="318167"/>
    <lineage>
        <taxon>Bacteria</taxon>
        <taxon>Pseudomonadati</taxon>
        <taxon>Pseudomonadota</taxon>
        <taxon>Gammaproteobacteria</taxon>
        <taxon>Alteromonadales</taxon>
        <taxon>Shewanellaceae</taxon>
        <taxon>Shewanella</taxon>
    </lineage>
</organism>
<reference evidence="1 2" key="1">
    <citation type="submission" date="2006-08" db="EMBL/GenBank/DDBJ databases">
        <title>Complete sequence of Shewanella frigidimarina NCIMB 400.</title>
        <authorList>
            <consortium name="US DOE Joint Genome Institute"/>
            <person name="Copeland A."/>
            <person name="Lucas S."/>
            <person name="Lapidus A."/>
            <person name="Barry K."/>
            <person name="Detter J.C."/>
            <person name="Glavina del Rio T."/>
            <person name="Hammon N."/>
            <person name="Israni S."/>
            <person name="Dalin E."/>
            <person name="Tice H."/>
            <person name="Pitluck S."/>
            <person name="Fredrickson J.K."/>
            <person name="Kolker E."/>
            <person name="McCuel L.A."/>
            <person name="DiChristina T."/>
            <person name="Nealson K.H."/>
            <person name="Newman D."/>
            <person name="Tiedje J.M."/>
            <person name="Zhou J."/>
            <person name="Romine M.F."/>
            <person name="Culley D.E."/>
            <person name="Serres M."/>
            <person name="Chertkov O."/>
            <person name="Brettin T."/>
            <person name="Bruce D."/>
            <person name="Han C."/>
            <person name="Tapia R."/>
            <person name="Gilna P."/>
            <person name="Schmutz J."/>
            <person name="Larimer F."/>
            <person name="Land M."/>
            <person name="Hauser L."/>
            <person name="Kyrpides N."/>
            <person name="Mikhailova N."/>
            <person name="Richardson P."/>
        </authorList>
    </citation>
    <scope>NUCLEOTIDE SEQUENCE [LARGE SCALE GENOMIC DNA]</scope>
    <source>
        <strain evidence="1 2">NCIMB 400</strain>
    </source>
</reference>
<keyword evidence="2" id="KW-1185">Reference proteome</keyword>
<dbReference type="Proteomes" id="UP000000684">
    <property type="component" value="Chromosome"/>
</dbReference>
<accession>Q07W91</accession>
<name>Q07W91_SHEFN</name>
<proteinExistence type="predicted"/>
<evidence type="ECO:0000313" key="2">
    <source>
        <dbReference type="Proteomes" id="UP000000684"/>
    </source>
</evidence>
<dbReference type="EMBL" id="CP000447">
    <property type="protein sequence ID" value="ABI73723.1"/>
    <property type="molecule type" value="Genomic_DNA"/>
</dbReference>
<dbReference type="KEGG" id="sfr:Sfri_3898"/>
<dbReference type="eggNOG" id="ENOG50317NN">
    <property type="taxonomic scope" value="Bacteria"/>
</dbReference>
<dbReference type="AlphaFoldDB" id="Q07W91"/>
<evidence type="ECO:0000313" key="1">
    <source>
        <dbReference type="EMBL" id="ABI73723.1"/>
    </source>
</evidence>
<dbReference type="STRING" id="318167.Sfri_3898"/>
<dbReference type="HOGENOM" id="CLU_896862_0_0_6"/>
<gene>
    <name evidence="1" type="ordered locus">Sfri_3898</name>
</gene>
<sequence>MHHFSSTGIHIGDGPICHLHRRAANMLLNRYITTVFSPLFMRRFYHDLYRGLLAILILLPLTANATQIDTSSNSPVTPQVRVGLHGMLLFGSEYGLFASHLPMFHTPHNAQVVLQLSFDDPQINTAVINGLTLSAASGYPIWTIVPQQFDLSMLSPAHPNHINHLSVDIVKGHFERGGETQWKNQGLTVARVLVFNELDTQFELQKANNNTYLKVNNTPDDKVQFLVKRLTTRPDADHIVRLDNVGNNLPAEIVIPIDAAKLFNDEAQLRAALPDTAPKNTSLTTSSTKLKTTSPMTTVSRVYIELDELK</sequence>